<gene>
    <name evidence="2" type="ORF">JMJ35_000566</name>
</gene>
<comment type="caution">
    <text evidence="2">The sequence shown here is derived from an EMBL/GenBank/DDBJ whole genome shotgun (WGS) entry which is preliminary data.</text>
</comment>
<evidence type="ECO:0000256" key="1">
    <source>
        <dbReference type="SAM" id="Coils"/>
    </source>
</evidence>
<dbReference type="EMBL" id="JAFEKC020000001">
    <property type="protein sequence ID" value="KAK0517411.1"/>
    <property type="molecule type" value="Genomic_DNA"/>
</dbReference>
<keyword evidence="1" id="KW-0175">Coiled coil</keyword>
<organism evidence="2 3">
    <name type="scientific">Cladonia borealis</name>
    <dbReference type="NCBI Taxonomy" id="184061"/>
    <lineage>
        <taxon>Eukaryota</taxon>
        <taxon>Fungi</taxon>
        <taxon>Dikarya</taxon>
        <taxon>Ascomycota</taxon>
        <taxon>Pezizomycotina</taxon>
        <taxon>Lecanoromycetes</taxon>
        <taxon>OSLEUM clade</taxon>
        <taxon>Lecanoromycetidae</taxon>
        <taxon>Lecanorales</taxon>
        <taxon>Lecanorineae</taxon>
        <taxon>Cladoniaceae</taxon>
        <taxon>Cladonia</taxon>
    </lineage>
</organism>
<evidence type="ECO:0000313" key="2">
    <source>
        <dbReference type="EMBL" id="KAK0517411.1"/>
    </source>
</evidence>
<name>A0AA39RAS4_9LECA</name>
<sequence>MPPLSFNNNALARLFEVRQGLNYLLNELDILNLHITELEAEIKMLSRDSCILQGHIHLLTRTLHPQPSTTCAATISRWIQKNDASRRRIGKTEAKLARTEGEMAGHVGSIKTLRERGKIIEEDVQEIRRSKVYMFAIADSMCYIRIAPLHEQDLAAILSQIST</sequence>
<evidence type="ECO:0000313" key="3">
    <source>
        <dbReference type="Proteomes" id="UP001166286"/>
    </source>
</evidence>
<accession>A0AA39RAS4</accession>
<feature type="coiled-coil region" evidence="1">
    <location>
        <begin position="21"/>
        <end position="48"/>
    </location>
</feature>
<keyword evidence="3" id="KW-1185">Reference proteome</keyword>
<dbReference type="AlphaFoldDB" id="A0AA39RAS4"/>
<proteinExistence type="predicted"/>
<protein>
    <submittedName>
        <fullName evidence="2">Uncharacterized protein</fullName>
    </submittedName>
</protein>
<dbReference type="Proteomes" id="UP001166286">
    <property type="component" value="Unassembled WGS sequence"/>
</dbReference>
<reference evidence="2" key="1">
    <citation type="submission" date="2023-03" db="EMBL/GenBank/DDBJ databases">
        <title>Complete genome of Cladonia borealis.</title>
        <authorList>
            <person name="Park H."/>
        </authorList>
    </citation>
    <scope>NUCLEOTIDE SEQUENCE</scope>
    <source>
        <strain evidence="2">ANT050790</strain>
    </source>
</reference>